<gene>
    <name evidence="7" type="primary">Hmcn2</name>
    <name evidence="7" type="ORF">EVAR_53887_1</name>
</gene>
<evidence type="ECO:0000259" key="6">
    <source>
        <dbReference type="PROSITE" id="PS50835"/>
    </source>
</evidence>
<dbReference type="Gene3D" id="2.60.40.10">
    <property type="entry name" value="Immunoglobulins"/>
    <property type="match status" value="3"/>
</dbReference>
<feature type="domain" description="Ig-like" evidence="6">
    <location>
        <begin position="1"/>
        <end position="103"/>
    </location>
</feature>
<dbReference type="InterPro" id="IPR036179">
    <property type="entry name" value="Ig-like_dom_sf"/>
</dbReference>
<dbReference type="GO" id="GO:0005911">
    <property type="term" value="C:cell-cell junction"/>
    <property type="evidence" value="ECO:0007669"/>
    <property type="project" value="TreeGrafter"/>
</dbReference>
<comment type="subcellular location">
    <subcellularLocation>
        <location evidence="1">Membrane</location>
        <topology evidence="1">Single-pass type I membrane protein</topology>
    </subcellularLocation>
</comment>
<dbReference type="AlphaFoldDB" id="A0A4C1XII9"/>
<dbReference type="GO" id="GO:0005886">
    <property type="term" value="C:plasma membrane"/>
    <property type="evidence" value="ECO:0007669"/>
    <property type="project" value="TreeGrafter"/>
</dbReference>
<dbReference type="Pfam" id="PF13927">
    <property type="entry name" value="Ig_3"/>
    <property type="match status" value="1"/>
</dbReference>
<evidence type="ECO:0000256" key="4">
    <source>
        <dbReference type="ARBA" id="ARBA00023180"/>
    </source>
</evidence>
<dbReference type="PANTHER" id="PTHR11640">
    <property type="entry name" value="NEPHRIN"/>
    <property type="match status" value="1"/>
</dbReference>
<dbReference type="SUPFAM" id="SSF48726">
    <property type="entry name" value="Immunoglobulin"/>
    <property type="match status" value="3"/>
</dbReference>
<name>A0A4C1XII9_EUMVA</name>
<accession>A0A4C1XII9</accession>
<keyword evidence="3" id="KW-1015">Disulfide bond</keyword>
<dbReference type="SMART" id="SM00409">
    <property type="entry name" value="IG"/>
    <property type="match status" value="4"/>
</dbReference>
<dbReference type="SMART" id="SM00408">
    <property type="entry name" value="IGc2"/>
    <property type="match status" value="2"/>
</dbReference>
<evidence type="ECO:0000313" key="8">
    <source>
        <dbReference type="Proteomes" id="UP000299102"/>
    </source>
</evidence>
<feature type="domain" description="Ig-like" evidence="6">
    <location>
        <begin position="363"/>
        <end position="455"/>
    </location>
</feature>
<dbReference type="PANTHER" id="PTHR11640:SF31">
    <property type="entry name" value="IRREGULAR CHIASM C-ROUGHEST PROTEIN-RELATED"/>
    <property type="match status" value="1"/>
</dbReference>
<dbReference type="InterPro" id="IPR003599">
    <property type="entry name" value="Ig_sub"/>
</dbReference>
<evidence type="ECO:0000256" key="3">
    <source>
        <dbReference type="ARBA" id="ARBA00023157"/>
    </source>
</evidence>
<dbReference type="OrthoDB" id="6106100at2759"/>
<dbReference type="GO" id="GO:0098609">
    <property type="term" value="P:cell-cell adhesion"/>
    <property type="evidence" value="ECO:0007669"/>
    <property type="project" value="TreeGrafter"/>
</dbReference>
<keyword evidence="2" id="KW-0472">Membrane</keyword>
<keyword evidence="8" id="KW-1185">Reference proteome</keyword>
<keyword evidence="4" id="KW-0325">Glycoprotein</keyword>
<comment type="caution">
    <text evidence="7">The sequence shown here is derived from an EMBL/GenBank/DDBJ whole genome shotgun (WGS) entry which is preliminary data.</text>
</comment>
<reference evidence="7 8" key="1">
    <citation type="journal article" date="2019" name="Commun. Biol.">
        <title>The bagworm genome reveals a unique fibroin gene that provides high tensile strength.</title>
        <authorList>
            <person name="Kono N."/>
            <person name="Nakamura H."/>
            <person name="Ohtoshi R."/>
            <person name="Tomita M."/>
            <person name="Numata K."/>
            <person name="Arakawa K."/>
        </authorList>
    </citation>
    <scope>NUCLEOTIDE SEQUENCE [LARGE SCALE GENOMIC DNA]</scope>
</reference>
<evidence type="ECO:0000256" key="2">
    <source>
        <dbReference type="ARBA" id="ARBA00023136"/>
    </source>
</evidence>
<proteinExistence type="predicted"/>
<evidence type="ECO:0000313" key="7">
    <source>
        <dbReference type="EMBL" id="GBP62109.1"/>
    </source>
</evidence>
<dbReference type="InterPro" id="IPR007110">
    <property type="entry name" value="Ig-like_dom"/>
</dbReference>
<dbReference type="Pfam" id="PF00047">
    <property type="entry name" value="ig"/>
    <property type="match status" value="1"/>
</dbReference>
<keyword evidence="5" id="KW-0393">Immunoglobulin domain</keyword>
<evidence type="ECO:0000256" key="5">
    <source>
        <dbReference type="ARBA" id="ARBA00023319"/>
    </source>
</evidence>
<sequence length="477" mass="53323">MSSPSPILETNHENVTLTCAVEAGNPMELEEVVWYLDGQVLKQLPECNGTSGGNSEESSNLCNEVDPSMLLLQDTTKSFHGNYSCQGKNSAGWGPESRKEELVVYYPPGRATLTYSPWRVIKGKPLVLECNVQEKGRPSAINDRFTLVTGLSQNKFNVAEPCCGRPGYRTALGGPDWRQPRFHRKQVKRYRWHRGGRPIADVVSARWTINPAGLDHRANFSCRGFNDGGEGEPAGVRVDVLAPPSFKYAMNQYTGALYKSNNISLSCTVECAPMCSIRWLKDDEEIRPDADPRYSIVDRLIDPQVNKNDFEAIESTLKWNMEAWEGQRLDPARDNAQYKCRSSANDAGNSVESKTSFAVEFEPEDIAVTPAVVTVEENHTPGRVNCSARGFPVPYYSWRREQPSKDSAKQHNRSSLVLSSTSTLQLGAMRRKDSGRYLCEARNKHGAVQTAVYFNVTCERTGISVHVARVRVVKRFM</sequence>
<dbReference type="InterPro" id="IPR003598">
    <property type="entry name" value="Ig_sub2"/>
</dbReference>
<dbReference type="EMBL" id="BGZK01000831">
    <property type="protein sequence ID" value="GBP62109.1"/>
    <property type="molecule type" value="Genomic_DNA"/>
</dbReference>
<dbReference type="CDD" id="cd00096">
    <property type="entry name" value="Ig"/>
    <property type="match status" value="1"/>
</dbReference>
<dbReference type="InterPro" id="IPR051275">
    <property type="entry name" value="Cell_adhesion_signaling"/>
</dbReference>
<evidence type="ECO:0000256" key="1">
    <source>
        <dbReference type="ARBA" id="ARBA00004479"/>
    </source>
</evidence>
<feature type="domain" description="Ig-like" evidence="6">
    <location>
        <begin position="244"/>
        <end position="356"/>
    </location>
</feature>
<protein>
    <submittedName>
        <fullName evidence="7">Hemicentin-2</fullName>
    </submittedName>
</protein>
<dbReference type="InterPro" id="IPR013151">
    <property type="entry name" value="Immunoglobulin_dom"/>
</dbReference>
<dbReference type="STRING" id="151549.A0A4C1XII9"/>
<dbReference type="PROSITE" id="PS50835">
    <property type="entry name" value="IG_LIKE"/>
    <property type="match status" value="3"/>
</dbReference>
<dbReference type="InterPro" id="IPR013783">
    <property type="entry name" value="Ig-like_fold"/>
</dbReference>
<organism evidence="7 8">
    <name type="scientific">Eumeta variegata</name>
    <name type="common">Bagworm moth</name>
    <name type="synonym">Eumeta japonica</name>
    <dbReference type="NCBI Taxonomy" id="151549"/>
    <lineage>
        <taxon>Eukaryota</taxon>
        <taxon>Metazoa</taxon>
        <taxon>Ecdysozoa</taxon>
        <taxon>Arthropoda</taxon>
        <taxon>Hexapoda</taxon>
        <taxon>Insecta</taxon>
        <taxon>Pterygota</taxon>
        <taxon>Neoptera</taxon>
        <taxon>Endopterygota</taxon>
        <taxon>Lepidoptera</taxon>
        <taxon>Glossata</taxon>
        <taxon>Ditrysia</taxon>
        <taxon>Tineoidea</taxon>
        <taxon>Psychidae</taxon>
        <taxon>Oiketicinae</taxon>
        <taxon>Eumeta</taxon>
    </lineage>
</organism>
<dbReference type="GO" id="GO:0050839">
    <property type="term" value="F:cell adhesion molecule binding"/>
    <property type="evidence" value="ECO:0007669"/>
    <property type="project" value="TreeGrafter"/>
</dbReference>
<dbReference type="Proteomes" id="UP000299102">
    <property type="component" value="Unassembled WGS sequence"/>
</dbReference>